<dbReference type="EMBL" id="JAHRHJ020000001">
    <property type="protein sequence ID" value="KAH9330243.1"/>
    <property type="molecule type" value="Genomic_DNA"/>
</dbReference>
<sequence length="97" mass="10520">MIRVIDDPLTAGPSHNSMEMGRGRGIYVQDSLQDVNLMLVFTIIFKAGEHNGSTICLQGQDDTLEKQREVAVVGGTGHFRHATGHALFETQVVSGPN</sequence>
<dbReference type="Gene3D" id="2.40.480.10">
    <property type="entry name" value="Allene oxide cyclase-like"/>
    <property type="match status" value="1"/>
</dbReference>
<dbReference type="GO" id="GO:0009699">
    <property type="term" value="P:phenylpropanoid biosynthetic process"/>
    <property type="evidence" value="ECO:0007669"/>
    <property type="project" value="UniProtKB-ARBA"/>
</dbReference>
<dbReference type="AlphaFoldDB" id="A0AA38LM75"/>
<keyword evidence="6" id="KW-1185">Reference proteome</keyword>
<accession>A0AA38LM75</accession>
<name>A0AA38LM75_TAXCH</name>
<comment type="function">
    <text evidence="4">Dirigent proteins impart stereoselectivity on the phenoxy radical-coupling reaction, yielding optically active lignans from two molecules of coniferyl alcohol in the biosynthesis of lignans, flavonolignans, and alkaloids and thus plays a central role in plant secondary metabolism.</text>
</comment>
<dbReference type="Pfam" id="PF03018">
    <property type="entry name" value="Dirigent"/>
    <property type="match status" value="1"/>
</dbReference>
<dbReference type="GO" id="GO:0048046">
    <property type="term" value="C:apoplast"/>
    <property type="evidence" value="ECO:0007669"/>
    <property type="project" value="UniProtKB-SubCell"/>
</dbReference>
<dbReference type="OMA" id="SHNSMEM"/>
<reference evidence="5 6" key="1">
    <citation type="journal article" date="2021" name="Nat. Plants">
        <title>The Taxus genome provides insights into paclitaxel biosynthesis.</title>
        <authorList>
            <person name="Xiong X."/>
            <person name="Gou J."/>
            <person name="Liao Q."/>
            <person name="Li Y."/>
            <person name="Zhou Q."/>
            <person name="Bi G."/>
            <person name="Li C."/>
            <person name="Du R."/>
            <person name="Wang X."/>
            <person name="Sun T."/>
            <person name="Guo L."/>
            <person name="Liang H."/>
            <person name="Lu P."/>
            <person name="Wu Y."/>
            <person name="Zhang Z."/>
            <person name="Ro D.K."/>
            <person name="Shang Y."/>
            <person name="Huang S."/>
            <person name="Yan J."/>
        </authorList>
    </citation>
    <scope>NUCLEOTIDE SEQUENCE [LARGE SCALE GENOMIC DNA]</scope>
    <source>
        <strain evidence="5">Ta-2019</strain>
    </source>
</reference>
<comment type="similarity">
    <text evidence="1 4">Belongs to the plant dirigent protein family.</text>
</comment>
<evidence type="ECO:0000256" key="2">
    <source>
        <dbReference type="ARBA" id="ARBA00011738"/>
    </source>
</evidence>
<evidence type="ECO:0000313" key="5">
    <source>
        <dbReference type="EMBL" id="KAH9330243.1"/>
    </source>
</evidence>
<proteinExistence type="inferred from homology"/>
<evidence type="ECO:0000256" key="1">
    <source>
        <dbReference type="ARBA" id="ARBA00010746"/>
    </source>
</evidence>
<keyword evidence="4" id="KW-0052">Apoplast</keyword>
<protein>
    <recommendedName>
        <fullName evidence="4">Dirigent protein</fullName>
    </recommendedName>
</protein>
<dbReference type="Proteomes" id="UP000824469">
    <property type="component" value="Unassembled WGS sequence"/>
</dbReference>
<feature type="non-terminal residue" evidence="5">
    <location>
        <position position="97"/>
    </location>
</feature>
<organism evidence="5 6">
    <name type="scientific">Taxus chinensis</name>
    <name type="common">Chinese yew</name>
    <name type="synonym">Taxus wallichiana var. chinensis</name>
    <dbReference type="NCBI Taxonomy" id="29808"/>
    <lineage>
        <taxon>Eukaryota</taxon>
        <taxon>Viridiplantae</taxon>
        <taxon>Streptophyta</taxon>
        <taxon>Embryophyta</taxon>
        <taxon>Tracheophyta</taxon>
        <taxon>Spermatophyta</taxon>
        <taxon>Pinopsida</taxon>
        <taxon>Pinidae</taxon>
        <taxon>Conifers II</taxon>
        <taxon>Cupressales</taxon>
        <taxon>Taxaceae</taxon>
        <taxon>Taxus</taxon>
    </lineage>
</organism>
<gene>
    <name evidence="5" type="ORF">KI387_002351</name>
</gene>
<dbReference type="PANTHER" id="PTHR21495">
    <property type="entry name" value="NUCLEOPORIN-RELATED"/>
    <property type="match status" value="1"/>
</dbReference>
<evidence type="ECO:0000256" key="4">
    <source>
        <dbReference type="RuleBase" id="RU363099"/>
    </source>
</evidence>
<evidence type="ECO:0000256" key="3">
    <source>
        <dbReference type="ARBA" id="ARBA00022525"/>
    </source>
</evidence>
<dbReference type="InterPro" id="IPR044859">
    <property type="entry name" value="Allene_oxi_cyc_Dirigent"/>
</dbReference>
<comment type="subunit">
    <text evidence="2 4">Homodimer.</text>
</comment>
<keyword evidence="3 4" id="KW-0964">Secreted</keyword>
<comment type="caution">
    <text evidence="5">The sequence shown here is derived from an EMBL/GenBank/DDBJ whole genome shotgun (WGS) entry which is preliminary data.</text>
</comment>
<dbReference type="InterPro" id="IPR004265">
    <property type="entry name" value="Dirigent"/>
</dbReference>
<comment type="subcellular location">
    <subcellularLocation>
        <location evidence="4">Secreted</location>
        <location evidence="4">Extracellular space</location>
        <location evidence="4">Apoplast</location>
    </subcellularLocation>
</comment>
<evidence type="ECO:0000313" key="6">
    <source>
        <dbReference type="Proteomes" id="UP000824469"/>
    </source>
</evidence>